<dbReference type="PROSITE" id="PS50297">
    <property type="entry name" value="ANK_REP_REGION"/>
    <property type="match status" value="6"/>
</dbReference>
<feature type="repeat" description="ANK" evidence="3">
    <location>
        <begin position="1532"/>
        <end position="1567"/>
    </location>
</feature>
<dbReference type="InterPro" id="IPR027417">
    <property type="entry name" value="P-loop_NTPase"/>
</dbReference>
<evidence type="ECO:0000256" key="2">
    <source>
        <dbReference type="ARBA" id="ARBA00023043"/>
    </source>
</evidence>
<feature type="repeat" description="ANK" evidence="3">
    <location>
        <begin position="1208"/>
        <end position="1240"/>
    </location>
</feature>
<feature type="repeat" description="ANK" evidence="3">
    <location>
        <begin position="610"/>
        <end position="642"/>
    </location>
</feature>
<accession>A0ABR1GXT9</accession>
<dbReference type="SUPFAM" id="SSF52540">
    <property type="entry name" value="P-loop containing nucleoside triphosphate hydrolases"/>
    <property type="match status" value="1"/>
</dbReference>
<name>A0ABR1GXT9_9HYPO</name>
<dbReference type="InterPro" id="IPR002110">
    <property type="entry name" value="Ankyrin_rpt"/>
</dbReference>
<feature type="domain" description="Nephrocystin 3-like N-terminal" evidence="4">
    <location>
        <begin position="55"/>
        <end position="213"/>
    </location>
</feature>
<keyword evidence="6" id="KW-1185">Reference proteome</keyword>
<dbReference type="PANTHER" id="PTHR24123:SF33">
    <property type="entry name" value="PROTEIN HOS4"/>
    <property type="match status" value="1"/>
</dbReference>
<evidence type="ECO:0000256" key="3">
    <source>
        <dbReference type="PROSITE-ProRule" id="PRU00023"/>
    </source>
</evidence>
<evidence type="ECO:0000313" key="5">
    <source>
        <dbReference type="EMBL" id="KAK7413654.1"/>
    </source>
</evidence>
<feature type="repeat" description="ANK" evidence="3">
    <location>
        <begin position="1851"/>
        <end position="1883"/>
    </location>
</feature>
<dbReference type="InterPro" id="IPR056884">
    <property type="entry name" value="NPHP3-like_N"/>
</dbReference>
<dbReference type="PANTHER" id="PTHR24123">
    <property type="entry name" value="ANKYRIN REPEAT-CONTAINING"/>
    <property type="match status" value="1"/>
</dbReference>
<dbReference type="Pfam" id="PF12796">
    <property type="entry name" value="Ank_2"/>
    <property type="match status" value="5"/>
</dbReference>
<proteinExistence type="predicted"/>
<dbReference type="EMBL" id="JAZAVJ010000122">
    <property type="protein sequence ID" value="KAK7413654.1"/>
    <property type="molecule type" value="Genomic_DNA"/>
</dbReference>
<feature type="repeat" description="ANK" evidence="3">
    <location>
        <begin position="1568"/>
        <end position="1611"/>
    </location>
</feature>
<evidence type="ECO:0000259" key="4">
    <source>
        <dbReference type="Pfam" id="PF24883"/>
    </source>
</evidence>
<dbReference type="Proteomes" id="UP001498476">
    <property type="component" value="Unassembled WGS sequence"/>
</dbReference>
<feature type="repeat" description="ANK" evidence="3">
    <location>
        <begin position="851"/>
        <end position="884"/>
    </location>
</feature>
<dbReference type="InterPro" id="IPR051165">
    <property type="entry name" value="Multifunctional_ANK_Repeat"/>
</dbReference>
<keyword evidence="2 3" id="KW-0040">ANK repeat</keyword>
<dbReference type="SUPFAM" id="SSF48403">
    <property type="entry name" value="Ankyrin repeat"/>
    <property type="match status" value="4"/>
</dbReference>
<dbReference type="Gene3D" id="1.25.40.20">
    <property type="entry name" value="Ankyrin repeat-containing domain"/>
    <property type="match status" value="6"/>
</dbReference>
<feature type="repeat" description="ANK" evidence="3">
    <location>
        <begin position="885"/>
        <end position="927"/>
    </location>
</feature>
<protein>
    <recommendedName>
        <fullName evidence="4">Nephrocystin 3-like N-terminal domain-containing protein</fullName>
    </recommendedName>
</protein>
<dbReference type="Pfam" id="PF00023">
    <property type="entry name" value="Ank"/>
    <property type="match status" value="2"/>
</dbReference>
<dbReference type="PROSITE" id="PS50088">
    <property type="entry name" value="ANK_REPEAT"/>
    <property type="match status" value="10"/>
</dbReference>
<comment type="caution">
    <text evidence="5">The sequence shown here is derived from an EMBL/GenBank/DDBJ whole genome shotgun (WGS) entry which is preliminary data.</text>
</comment>
<reference evidence="5 6" key="1">
    <citation type="journal article" date="2025" name="Microbiol. Resour. Announc.">
        <title>Draft genome sequences for Neonectria magnoliae and Neonectria punicea, canker pathogens of Liriodendron tulipifera and Acer saccharum in West Virginia.</title>
        <authorList>
            <person name="Petronek H.M."/>
            <person name="Kasson M.T."/>
            <person name="Metheny A.M."/>
            <person name="Stauder C.M."/>
            <person name="Lovett B."/>
            <person name="Lynch S.C."/>
            <person name="Garnas J.R."/>
            <person name="Kasson L.R."/>
            <person name="Stajich J.E."/>
        </authorList>
    </citation>
    <scope>NUCLEOTIDE SEQUENCE [LARGE SCALE GENOMIC DNA]</scope>
    <source>
        <strain evidence="5 6">NRRL 64653</strain>
    </source>
</reference>
<feature type="repeat" description="ANK" evidence="3">
    <location>
        <begin position="723"/>
        <end position="755"/>
    </location>
</feature>
<sequence>MPRSANTADEYDFVDHEETTLSPEILAQIREWLQPTDYLADSGEFRRHLASKAPGTGLWICDTDEYRKWHDSPDHGSLWIKGVPGAGKSVMAASIIQHLRTTENCPVLFFFFRNIVAANFSPRSLIQDWLAQLLPYSPKLQFALQSRLSTKLEETSDNDLVDVFLDGVSCVPKLYCVGDALDEMTTENRPFLDKFNSLATHRPQSLKLLITSRPKQHLQSALRGSSIVHISLQHRLVDTDIFLYLRHRFDTASLSDNKLQIKQQLIDMVARRSEGLFLYAKLTMDQLEAALGTNGPVDVSALEQSLPVGLEQTYTSMLAKQRQEKDIGTEIQVLVLEAATHSSKPLRLNELAGLIKFIRPDLSAPSGFKDLVAACCGPLIEVLEDETLQVIHHSFTEFLRGDTRTVSKDDASSDFPAIDSLEAHKRMAINCLRYLHSRTLLLPGESATIPAEDLLPSPSSEQIGWPMIMKKEDDIFSYQEARLRHPFLGYAVENWSYHASHYDVKDGEFFHVIQDFIKPDRLAFRRWLALQWGSSPWKKGRGGNVPTVLHITAFAGLSELASELIQQGASASSTDDQGRVPLHWAAENGHAKVASLLIQHGCNPDAADTNGLKPLHLAAKKNHASVVTVLLAAGVEPSTVRMAFRGSFAGLDPMSSSLLVTEGESAIVYASEAGHMETVTAMIPFCSPETLEQLLCECCRFGRADCVLAILDKTEVSANVSHRGGSALHFACVSANGRCVEALINRGADVHKMSKWDCPIKTVCGSPRKSATLPLHDLVRVWNKRNNTACLAILKMLIKAGADLEQPDSNGNTALIKVVQPPDNLTFGGLHVPALKGVLDAGADVNTATRLGDTPLHVVADKNQDLEAVRLLIKHGADANQRNNKGETPFHIFMSSSNYVRNSDIENAKPILKFLLDNGADPECRDNHGWSPISKDSTKFGPEHFSLLFSKCKSESTKRNCWFSLANERDNARFAETLELMLAAGMDIDQKSKNGRSLYLCCLAEPEKRHILQRHGARTDILDNKGNNAIHLLIPRDRKTRSVLESLFAEGLDPLSTNDNGDTLLHHAASFYLMNPKDAEHVRWLISLGIPVNAVNKQGDTALHLFMKNSWQGYNSRGEHADFINVIKESNGIDFEIRNNDGLTVVHMAVVSSGIQISKLMAAGADLSTLTKDSQNVLHLACRARKTSIVSQILGHLGNVNVNQADDFGRTPLHYACASGEAESVALLLKHGGNVNAVDSHGCTLLHACAEATAEQKIWDLQDEPFEWMRGPRQDPLRPSGSIKYPRVRQWIPGRYSTPQAPAPAVGAILKILLDAKLDPAATNRSHCTALDVSMQEGCAEFFEVFYRDEKLFDAATKPLGENRRIAGSVQLIQQNMKAQMAMMLPRSCLEILGRDKPAFDQVVKSPARFLELMSRDDAVTVINQGFEADPTSHSYYALLEELMKPGHLQLIERLSHVIAYYGTYEAVKEKMNSRGINQNRVDVLTPLQMACRQSECNMLTMQHLVEKLHVDVNAQFAHSDVNGSYKGKPAPGGTVLHILASADHHWQLEAMKYLIARGADVDALDGEHQSPIHIAARGKQYGHERIEGFWRSEALRILLDHGADPNVVDNQGHSPLHKASKSGDTINQLLQRGADPTIGHRSPVFKAIYDQNLAALEALLDHGLSVNTVDDNYQSSRISYSLKEPRKLYALLCAAFTENMGALISQSVPLLRVLVERGADLYLPLNDRETMIHLLFEVPSQYDVADTLLQEPCVSRIDFNRRDQLGRTVLMAACCWQGMVPGYSQHIKSPKARGAPLRILDCGADATLADGDGKTALHHLLDNPGIPDDVVVEFINREEVTPSLWLKDNQGCTAIHYALRTLRPGVCNLLLSKGAQVSEPDPSGLTVLHHISNQCLEVARLCRHAPTMRELPKDYFDQCLSLWQKVLAAGASINDTDSAGNTPLHTYLSSPERWSSRRLDPALCHVEHFNKLFPPDSGVDVSAVNHKGETALHIITARKNSPHGRRPGHDRALFEILLARGAEPLKEDAKGRSALDVASACGKDDIVGILNRRS</sequence>
<gene>
    <name evidence="5" type="ORF">QQX98_007436</name>
</gene>
<organism evidence="5 6">
    <name type="scientific">Neonectria punicea</name>
    <dbReference type="NCBI Taxonomy" id="979145"/>
    <lineage>
        <taxon>Eukaryota</taxon>
        <taxon>Fungi</taxon>
        <taxon>Dikarya</taxon>
        <taxon>Ascomycota</taxon>
        <taxon>Pezizomycotina</taxon>
        <taxon>Sordariomycetes</taxon>
        <taxon>Hypocreomycetidae</taxon>
        <taxon>Hypocreales</taxon>
        <taxon>Nectriaceae</taxon>
        <taxon>Neonectria</taxon>
    </lineage>
</organism>
<dbReference type="Pfam" id="PF24883">
    <property type="entry name" value="NPHP3_N"/>
    <property type="match status" value="1"/>
</dbReference>
<dbReference type="Gene3D" id="3.40.50.300">
    <property type="entry name" value="P-loop containing nucleotide triphosphate hydrolases"/>
    <property type="match status" value="1"/>
</dbReference>
<dbReference type="InterPro" id="IPR036770">
    <property type="entry name" value="Ankyrin_rpt-contain_sf"/>
</dbReference>
<dbReference type="PRINTS" id="PR01415">
    <property type="entry name" value="ANKYRIN"/>
</dbReference>
<evidence type="ECO:0000256" key="1">
    <source>
        <dbReference type="ARBA" id="ARBA00022737"/>
    </source>
</evidence>
<feature type="repeat" description="ANK" evidence="3">
    <location>
        <begin position="544"/>
        <end position="576"/>
    </location>
</feature>
<feature type="repeat" description="ANK" evidence="3">
    <location>
        <begin position="577"/>
        <end position="609"/>
    </location>
</feature>
<evidence type="ECO:0000313" key="6">
    <source>
        <dbReference type="Proteomes" id="UP001498476"/>
    </source>
</evidence>
<keyword evidence="1" id="KW-0677">Repeat</keyword>
<dbReference type="SMART" id="SM00248">
    <property type="entry name" value="ANK"/>
    <property type="match status" value="22"/>
</dbReference>